<evidence type="ECO:0000256" key="3">
    <source>
        <dbReference type="ARBA" id="ARBA00022741"/>
    </source>
</evidence>
<dbReference type="InterPro" id="IPR032387">
    <property type="entry name" value="ACAS_N"/>
</dbReference>
<dbReference type="GO" id="GO:0005524">
    <property type="term" value="F:ATP binding"/>
    <property type="evidence" value="ECO:0007669"/>
    <property type="project" value="UniProtKB-KW"/>
</dbReference>
<dbReference type="PANTHER" id="PTHR42921">
    <property type="entry name" value="ACETOACETYL-COA SYNTHETASE"/>
    <property type="match status" value="1"/>
</dbReference>
<dbReference type="Gene3D" id="3.30.300.30">
    <property type="match status" value="1"/>
</dbReference>
<feature type="domain" description="Acetyl-coenzyme A synthetase N-terminal" evidence="6">
    <location>
        <begin position="52"/>
        <end position="107"/>
    </location>
</feature>
<dbReference type="GO" id="GO:0006629">
    <property type="term" value="P:lipid metabolic process"/>
    <property type="evidence" value="ECO:0007669"/>
    <property type="project" value="InterPro"/>
</dbReference>
<keyword evidence="4" id="KW-0067">ATP-binding</keyword>
<dbReference type="InterPro" id="IPR020845">
    <property type="entry name" value="AMP-binding_CS"/>
</dbReference>
<dbReference type="InterPro" id="IPR005914">
    <property type="entry name" value="Acac_CoA_synth"/>
</dbReference>
<proteinExistence type="inferred from homology"/>
<sequence>MTIPAAAAETAAGQPKLLWTHSSPESTHLHKFKEHIQKKYQVEFGAETASNSLYQWSIDHPSLFWAEVWEFTGVRASKPFSKVIDESAPIFPRPAWFEGARLNFAENLLYPASIKDDSGIAVIAATEVSRETITWKQLRERVRRCSAALRRCGLKEGDRVAAYVGNHANTLVAALSTSAIGAIWTATSPDVGATAVLDRFAQIEPSVLFVDNAVIYNGKTHDNMSKVKEIVKQLPSVRTIVVFPSVPTHETSIHPRELRAGQETLLYPAFLSLGPATADLKFAQLEPDHPLYILYSSGTTGKPKCIVHGAVGTLIQHKKEHQLCSDMGPGDIFFQFTTVAWMMWHYNVSALASGATIFLYDGSPFRPLVDGNGDLAMPKLIDELGVTCFGTSAKYLSILEQNNALPHEKFPMEKLRAIYSTGSVLAPSTFDYVYKAFGPDINLGSITGGTDIISLFGAPSPLAPVYSGEIQCIGLGMAVQSWDMDGKPVEDEPGDLVCTKPFPCMPVKFWGAEGEKAYRRSYFEHFEGVWHHGDFIKINSKTRGLLMLGRSDGILKPAGVRFGSSEIYNVLLSKFPQEFEDALCIGRRRPNDLDETVVLFVKMASGYEFSEELVKRIKDTIRTECSGRHVPAIVDETPEIPVTTNGKKIEVAVKQILCGIDIKTSASVSNPGCLDWYRNWSATH</sequence>
<dbReference type="Pfam" id="PF00501">
    <property type="entry name" value="AMP-binding"/>
    <property type="match status" value="1"/>
</dbReference>
<dbReference type="Proteomes" id="UP001370758">
    <property type="component" value="Unassembled WGS sequence"/>
</dbReference>
<dbReference type="EMBL" id="JAVHJL010000001">
    <property type="protein sequence ID" value="KAK6512182.1"/>
    <property type="molecule type" value="Genomic_DNA"/>
</dbReference>
<dbReference type="NCBIfam" id="TIGR01217">
    <property type="entry name" value="ac_ac_CoA_syn"/>
    <property type="match status" value="1"/>
</dbReference>
<dbReference type="SUPFAM" id="SSF56801">
    <property type="entry name" value="Acetyl-CoA synthetase-like"/>
    <property type="match status" value="1"/>
</dbReference>
<organism evidence="7 8">
    <name type="scientific">Arthrobotrys musiformis</name>
    <dbReference type="NCBI Taxonomy" id="47236"/>
    <lineage>
        <taxon>Eukaryota</taxon>
        <taxon>Fungi</taxon>
        <taxon>Dikarya</taxon>
        <taxon>Ascomycota</taxon>
        <taxon>Pezizomycotina</taxon>
        <taxon>Orbiliomycetes</taxon>
        <taxon>Orbiliales</taxon>
        <taxon>Orbiliaceae</taxon>
        <taxon>Arthrobotrys</taxon>
    </lineage>
</organism>
<dbReference type="InterPro" id="IPR045851">
    <property type="entry name" value="AMP-bd_C_sf"/>
</dbReference>
<reference evidence="7 8" key="1">
    <citation type="submission" date="2023-08" db="EMBL/GenBank/DDBJ databases">
        <authorList>
            <person name="Palmer J.M."/>
        </authorList>
    </citation>
    <scope>NUCLEOTIDE SEQUENCE [LARGE SCALE GENOMIC DNA]</scope>
    <source>
        <strain evidence="7 8">TWF481</strain>
    </source>
</reference>
<evidence type="ECO:0000313" key="7">
    <source>
        <dbReference type="EMBL" id="KAK6512182.1"/>
    </source>
</evidence>
<evidence type="ECO:0000256" key="2">
    <source>
        <dbReference type="ARBA" id="ARBA00022598"/>
    </source>
</evidence>
<comment type="similarity">
    <text evidence="1">Belongs to the ATP-dependent AMP-binding enzyme family.</text>
</comment>
<comment type="caution">
    <text evidence="7">The sequence shown here is derived from an EMBL/GenBank/DDBJ whole genome shotgun (WGS) entry which is preliminary data.</text>
</comment>
<dbReference type="GO" id="GO:0030729">
    <property type="term" value="F:acetoacetate-CoA ligase activity"/>
    <property type="evidence" value="ECO:0007669"/>
    <property type="project" value="InterPro"/>
</dbReference>
<evidence type="ECO:0008006" key="9">
    <source>
        <dbReference type="Google" id="ProtNLM"/>
    </source>
</evidence>
<evidence type="ECO:0000313" key="8">
    <source>
        <dbReference type="Proteomes" id="UP001370758"/>
    </source>
</evidence>
<keyword evidence="2" id="KW-0436">Ligase</keyword>
<dbReference type="InterPro" id="IPR042099">
    <property type="entry name" value="ANL_N_sf"/>
</dbReference>
<keyword evidence="8" id="KW-1185">Reference proteome</keyword>
<protein>
    <recommendedName>
        <fullName evidence="9">Acetoacetate-CoA ligase</fullName>
    </recommendedName>
</protein>
<dbReference type="AlphaFoldDB" id="A0AAV9WPH1"/>
<dbReference type="InterPro" id="IPR000873">
    <property type="entry name" value="AMP-dep_synth/lig_dom"/>
</dbReference>
<evidence type="ECO:0000259" key="6">
    <source>
        <dbReference type="Pfam" id="PF16177"/>
    </source>
</evidence>
<evidence type="ECO:0000256" key="4">
    <source>
        <dbReference type="ARBA" id="ARBA00022840"/>
    </source>
</evidence>
<dbReference type="PANTHER" id="PTHR42921:SF1">
    <property type="entry name" value="ACETOACETYL-COA SYNTHETASE"/>
    <property type="match status" value="1"/>
</dbReference>
<gene>
    <name evidence="7" type="ORF">TWF481_001073</name>
</gene>
<dbReference type="Gene3D" id="3.40.50.12780">
    <property type="entry name" value="N-terminal domain of ligase-like"/>
    <property type="match status" value="1"/>
</dbReference>
<evidence type="ECO:0000256" key="1">
    <source>
        <dbReference type="ARBA" id="ARBA00006432"/>
    </source>
</evidence>
<dbReference type="NCBIfam" id="NF002937">
    <property type="entry name" value="PRK03584.1"/>
    <property type="match status" value="1"/>
</dbReference>
<keyword evidence="3" id="KW-0547">Nucleotide-binding</keyword>
<feature type="domain" description="AMP-dependent synthetase/ligase" evidence="5">
    <location>
        <begin position="128"/>
        <end position="501"/>
    </location>
</feature>
<dbReference type="Pfam" id="PF16177">
    <property type="entry name" value="ACAS_N"/>
    <property type="match status" value="1"/>
</dbReference>
<evidence type="ECO:0000259" key="5">
    <source>
        <dbReference type="Pfam" id="PF00501"/>
    </source>
</evidence>
<name>A0AAV9WPH1_9PEZI</name>
<accession>A0AAV9WPH1</accession>
<dbReference type="PROSITE" id="PS00455">
    <property type="entry name" value="AMP_BINDING"/>
    <property type="match status" value="1"/>
</dbReference>